<dbReference type="EMBL" id="PP438412">
    <property type="protein sequence ID" value="XAI95421.1"/>
    <property type="molecule type" value="Genomic_DNA"/>
</dbReference>
<evidence type="ECO:0000313" key="1">
    <source>
        <dbReference type="EMBL" id="XAI95421.1"/>
    </source>
</evidence>
<dbReference type="Proteomes" id="UP001459105">
    <property type="component" value="Segment"/>
</dbReference>
<proteinExistence type="predicted"/>
<reference evidence="1" key="1">
    <citation type="submission" date="2024-03" db="EMBL/GenBank/DDBJ databases">
        <authorList>
            <person name="Lin W."/>
            <person name="Li D."/>
            <person name="Tong Y."/>
        </authorList>
    </citation>
    <scope>NUCLEOTIDE SEQUENCE</scope>
</reference>
<accession>A0AAX4QFR0</accession>
<organism evidence="1 2">
    <name type="scientific">Microcystis phage Mvi-JY20</name>
    <dbReference type="NCBI Taxonomy" id="3128146"/>
    <lineage>
        <taxon>Viruses</taxon>
        <taxon>Duplodnaviria</taxon>
        <taxon>Heunggongvirae</taxon>
        <taxon>Uroviricota</taxon>
        <taxon>Caudoviricetes</taxon>
    </lineage>
</organism>
<sequence length="122" mass="13793">MSEYTGYSTTYLVKDSLLFANGAYANERSYDVHGLQTVELRAVYKRGKYVGYREVGVCTYRSFTRLPPDTPADPDLMPLAEDFTLYDPDLNRVQGSVHVGSVPELELALRERKKKSHALTPN</sequence>
<evidence type="ECO:0000313" key="2">
    <source>
        <dbReference type="Proteomes" id="UP001459105"/>
    </source>
</evidence>
<name>A0AAX4QFR0_9CAUD</name>
<protein>
    <submittedName>
        <fullName evidence="1">Uncharacterized protein</fullName>
    </submittedName>
</protein>